<sequence>MLPRGAMLGRLPLVAQRLGARGVAAEGVPGLQCSAKTNVGKLAGALSARLREGAKTTLDSVGPAATYTAIKSIMVAEDYCSQEAQGKVLAVRPEMVKLDPRTAPSGRETQTVAFRLHVALADPLPELDQELTYMSADTNPGLAARLLVRVVEDKGVVPLACMGDKSCGIALRAIMITEEFLGRNNKLGTKALAFHAKKDTFQQGSEERVRILFQCGLVPGSLYK</sequence>
<evidence type="ECO:0000256" key="1">
    <source>
        <dbReference type="ARBA" id="ARBA00022884"/>
    </source>
</evidence>
<gene>
    <name evidence="2" type="ORF">EVOR1521_LOCUS21298</name>
</gene>
<dbReference type="Pfam" id="PF04232">
    <property type="entry name" value="SpoVS"/>
    <property type="match status" value="1"/>
</dbReference>
<dbReference type="InterPro" id="IPR007347">
    <property type="entry name" value="SpoVS"/>
</dbReference>
<name>A0AA36J2F3_9DINO</name>
<dbReference type="InterPro" id="IPR036882">
    <property type="entry name" value="Alba-like_dom_sf"/>
</dbReference>
<protein>
    <submittedName>
        <fullName evidence="2">Uncharacterized protein</fullName>
    </submittedName>
</protein>
<accession>A0AA36J2F3</accession>
<keyword evidence="1" id="KW-0694">RNA-binding</keyword>
<dbReference type="EMBL" id="CAUJNA010003260">
    <property type="protein sequence ID" value="CAJ1397246.1"/>
    <property type="molecule type" value="Genomic_DNA"/>
</dbReference>
<proteinExistence type="predicted"/>
<dbReference type="Gene3D" id="3.30.110.20">
    <property type="entry name" value="Alba-like domain"/>
    <property type="match status" value="2"/>
</dbReference>
<dbReference type="Proteomes" id="UP001178507">
    <property type="component" value="Unassembled WGS sequence"/>
</dbReference>
<keyword evidence="3" id="KW-1185">Reference proteome</keyword>
<reference evidence="2" key="1">
    <citation type="submission" date="2023-08" db="EMBL/GenBank/DDBJ databases">
        <authorList>
            <person name="Chen Y."/>
            <person name="Shah S."/>
            <person name="Dougan E. K."/>
            <person name="Thang M."/>
            <person name="Chan C."/>
        </authorList>
    </citation>
    <scope>NUCLEOTIDE SEQUENCE</scope>
</reference>
<evidence type="ECO:0000313" key="3">
    <source>
        <dbReference type="Proteomes" id="UP001178507"/>
    </source>
</evidence>
<evidence type="ECO:0000313" key="2">
    <source>
        <dbReference type="EMBL" id="CAJ1397246.1"/>
    </source>
</evidence>
<dbReference type="GO" id="GO:0003723">
    <property type="term" value="F:RNA binding"/>
    <property type="evidence" value="ECO:0007669"/>
    <property type="project" value="UniProtKB-KW"/>
</dbReference>
<dbReference type="AlphaFoldDB" id="A0AA36J2F3"/>
<comment type="caution">
    <text evidence="2">The sequence shown here is derived from an EMBL/GenBank/DDBJ whole genome shotgun (WGS) entry which is preliminary data.</text>
</comment>
<organism evidence="2 3">
    <name type="scientific">Effrenium voratum</name>
    <dbReference type="NCBI Taxonomy" id="2562239"/>
    <lineage>
        <taxon>Eukaryota</taxon>
        <taxon>Sar</taxon>
        <taxon>Alveolata</taxon>
        <taxon>Dinophyceae</taxon>
        <taxon>Suessiales</taxon>
        <taxon>Symbiodiniaceae</taxon>
        <taxon>Effrenium</taxon>
    </lineage>
</organism>